<sequence>MWGQGACGPSGGHGGTHPQAEPSTGQEAQCHTGPAGHQVERLQVQPLSQGQVVTLRAQSQLQGWLCSLRSPSGTGLAWSGILGGVRGPARWVPEAGQETCLILGESQGQRAFCRPESSCVQHGSLRAFSLAAKTTAPSVFPLAPCYGDKSDSSVSLGCLVKGYFPEPVTVTWNSGSLSSGVRTFPAVLQSGLYSLSSMVTVPSSTWTSQTIVCNVHHPASSAKVDTNGPGQARSGCPRPWPAPTSEILGGPSVFIFPPKPKDTLMISLTPEITCVVVDVSQEDPEVQFSWYVDNVQVHTAQTKPREAQFNSTFRVVSVLPILHQDWLRGKEFKCKVNNKALPSPIEKTISKKRGTPREPQVYTLPPAQEELTKNTVSLTCLIKGFYPSDISVEWESQGQPEQDYKTTLPVQDADGSYFLYSKLNVIRNRWQAGTRFTCSVMHEALHNHFTQKTLSQSPELSLDESCAEAQDGELDGLWTTITIFITLFLLSVCYSATVTLFKVDWIFSSVVELKQTMAPDYRNVIQQGA</sequence>
<dbReference type="InterPro" id="IPR003597">
    <property type="entry name" value="Ig_C1-set"/>
</dbReference>
<dbReference type="Gene3D" id="2.60.40.10">
    <property type="entry name" value="Immunoglobulins"/>
    <property type="match status" value="3"/>
</dbReference>
<dbReference type="GeneTree" id="ENSGT00940000163307"/>
<feature type="domain" description="Ig-like" evidence="4">
    <location>
        <begin position="359"/>
        <end position="455"/>
    </location>
</feature>
<feature type="domain" description="Ig-like" evidence="4">
    <location>
        <begin position="137"/>
        <end position="225"/>
    </location>
</feature>
<dbReference type="GO" id="GO:0034987">
    <property type="term" value="F:immunoglobulin receptor binding"/>
    <property type="evidence" value="ECO:0007669"/>
    <property type="project" value="UniProtKB-ARBA"/>
</dbReference>
<feature type="region of interest" description="Disordered" evidence="2">
    <location>
        <begin position="1"/>
        <end position="35"/>
    </location>
</feature>
<evidence type="ECO:0000256" key="1">
    <source>
        <dbReference type="ARBA" id="ARBA00023319"/>
    </source>
</evidence>
<dbReference type="CDD" id="cd21817">
    <property type="entry name" value="IgC1_CH1_IgEG"/>
    <property type="match status" value="1"/>
</dbReference>
<feature type="compositionally biased region" description="Gly residues" evidence="2">
    <location>
        <begin position="1"/>
        <end position="15"/>
    </location>
</feature>
<keyword evidence="1" id="KW-0393">Immunoglobulin domain</keyword>
<dbReference type="InterPro" id="IPR050380">
    <property type="entry name" value="Immune_Resp_Modulators"/>
</dbReference>
<evidence type="ECO:0000313" key="6">
    <source>
        <dbReference type="Proteomes" id="UP000694564"/>
    </source>
</evidence>
<evidence type="ECO:0000256" key="3">
    <source>
        <dbReference type="SAM" id="Phobius"/>
    </source>
</evidence>
<evidence type="ECO:0000259" key="4">
    <source>
        <dbReference type="PROSITE" id="PS50835"/>
    </source>
</evidence>
<keyword evidence="6" id="KW-1185">Reference proteome</keyword>
<reference evidence="5" key="1">
    <citation type="submission" date="2025-08" db="UniProtKB">
        <authorList>
            <consortium name="Ensembl"/>
        </authorList>
    </citation>
    <scope>IDENTIFICATION</scope>
</reference>
<dbReference type="PROSITE" id="PS50835">
    <property type="entry name" value="IG_LIKE"/>
    <property type="match status" value="3"/>
</dbReference>
<reference evidence="5" key="2">
    <citation type="submission" date="2025-09" db="UniProtKB">
        <authorList>
            <consortium name="Ensembl"/>
        </authorList>
    </citation>
    <scope>IDENTIFICATION</scope>
</reference>
<dbReference type="InterPro" id="IPR036179">
    <property type="entry name" value="Ig-like_dom_sf"/>
</dbReference>
<accession>A0A8D2B0L5</accession>
<dbReference type="Proteomes" id="UP000694564">
    <property type="component" value="Chromosome 2"/>
</dbReference>
<dbReference type="FunFam" id="2.60.40.10:FF:001540">
    <property type="entry name" value="Immunoglobulin heavy constant gamma 1"/>
    <property type="match status" value="1"/>
</dbReference>
<dbReference type="SMART" id="SM00407">
    <property type="entry name" value="IGc1"/>
    <property type="match status" value="3"/>
</dbReference>
<dbReference type="OrthoDB" id="8694217at2759"/>
<dbReference type="Ensembl" id="ENSSVLT00005009672.1">
    <property type="protein sequence ID" value="ENSSVLP00005008713.1"/>
    <property type="gene ID" value="ENSSVLG00005006715.1"/>
</dbReference>
<protein>
    <recommendedName>
        <fullName evidence="4">Ig-like domain-containing protein</fullName>
    </recommendedName>
</protein>
<dbReference type="AlphaFoldDB" id="A0A8D2B0L5"/>
<dbReference type="FunFam" id="2.60.40.10:FF:001129">
    <property type="entry name" value="Immunoglobulin heavy constant gamma 1"/>
    <property type="match status" value="1"/>
</dbReference>
<keyword evidence="3" id="KW-1133">Transmembrane helix</keyword>
<dbReference type="CDD" id="cd05768">
    <property type="entry name" value="IgC1_CH3_IgAGD_CH4_IgAEM"/>
    <property type="match status" value="1"/>
</dbReference>
<keyword evidence="3" id="KW-0472">Membrane</keyword>
<evidence type="ECO:0000256" key="2">
    <source>
        <dbReference type="SAM" id="MobiDB-lite"/>
    </source>
</evidence>
<evidence type="ECO:0000313" key="5">
    <source>
        <dbReference type="Ensembl" id="ENSSVLP00005008713.1"/>
    </source>
</evidence>
<feature type="transmembrane region" description="Helical" evidence="3">
    <location>
        <begin position="476"/>
        <end position="501"/>
    </location>
</feature>
<dbReference type="InterPro" id="IPR007110">
    <property type="entry name" value="Ig-like_dom"/>
</dbReference>
<keyword evidence="3" id="KW-0812">Transmembrane</keyword>
<dbReference type="PROSITE" id="PS00290">
    <property type="entry name" value="IG_MHC"/>
    <property type="match status" value="1"/>
</dbReference>
<organism evidence="5 6">
    <name type="scientific">Sciurus vulgaris</name>
    <name type="common">Eurasian red squirrel</name>
    <dbReference type="NCBI Taxonomy" id="55149"/>
    <lineage>
        <taxon>Eukaryota</taxon>
        <taxon>Metazoa</taxon>
        <taxon>Chordata</taxon>
        <taxon>Craniata</taxon>
        <taxon>Vertebrata</taxon>
        <taxon>Euteleostomi</taxon>
        <taxon>Mammalia</taxon>
        <taxon>Eutheria</taxon>
        <taxon>Euarchontoglires</taxon>
        <taxon>Glires</taxon>
        <taxon>Rodentia</taxon>
        <taxon>Sciuromorpha</taxon>
        <taxon>Sciuridae</taxon>
        <taxon>Sciurinae</taxon>
        <taxon>Sciurini</taxon>
        <taxon>Sciurus</taxon>
    </lineage>
</organism>
<dbReference type="Pfam" id="PF07654">
    <property type="entry name" value="C1-set"/>
    <property type="match status" value="3"/>
</dbReference>
<dbReference type="SUPFAM" id="SSF48726">
    <property type="entry name" value="Immunoglobulin"/>
    <property type="match status" value="3"/>
</dbReference>
<name>A0A8D2B0L5_SCIVU</name>
<dbReference type="InterPro" id="IPR013783">
    <property type="entry name" value="Ig-like_fold"/>
</dbReference>
<proteinExistence type="predicted"/>
<feature type="domain" description="Ig-like" evidence="4">
    <location>
        <begin position="251"/>
        <end position="350"/>
    </location>
</feature>
<dbReference type="PANTHER" id="PTHR23411">
    <property type="entry name" value="TAPASIN"/>
    <property type="match status" value="1"/>
</dbReference>
<dbReference type="FunFam" id="2.60.40.10:FF:000463">
    <property type="entry name" value="Immunoglobulin heavy constant gamma 1"/>
    <property type="match status" value="1"/>
</dbReference>
<dbReference type="InterPro" id="IPR003006">
    <property type="entry name" value="Ig/MHC_CS"/>
</dbReference>